<keyword evidence="5" id="KW-1133">Transmembrane helix</keyword>
<proteinExistence type="inferred from homology"/>
<feature type="region of interest" description="Disordered" evidence="4">
    <location>
        <begin position="403"/>
        <end position="425"/>
    </location>
</feature>
<reference evidence="7 8" key="1">
    <citation type="submission" date="2023-04" db="EMBL/GenBank/DDBJ databases">
        <title>YMD61, complete Genome.</title>
        <authorList>
            <person name="Zhang J."/>
        </authorList>
    </citation>
    <scope>NUCLEOTIDE SEQUENCE [LARGE SCALE GENOMIC DNA]</scope>
    <source>
        <strain evidence="7 8">YMD61</strain>
    </source>
</reference>
<evidence type="ECO:0000256" key="3">
    <source>
        <dbReference type="PROSITE-ProRule" id="PRU00284"/>
    </source>
</evidence>
<dbReference type="RefSeq" id="WP_281465333.1">
    <property type="nucleotide sequence ID" value="NZ_CP124535.1"/>
</dbReference>
<gene>
    <name evidence="7" type="ORF">QF092_15815</name>
</gene>
<dbReference type="PANTHER" id="PTHR43531">
    <property type="entry name" value="PROTEIN ICFG"/>
    <property type="match status" value="1"/>
</dbReference>
<evidence type="ECO:0000256" key="4">
    <source>
        <dbReference type="SAM" id="MobiDB-lite"/>
    </source>
</evidence>
<dbReference type="PANTHER" id="PTHR43531:SF11">
    <property type="entry name" value="METHYL-ACCEPTING CHEMOTAXIS PROTEIN 3"/>
    <property type="match status" value="1"/>
</dbReference>
<keyword evidence="5" id="KW-0812">Transmembrane</keyword>
<keyword evidence="3" id="KW-0807">Transducer</keyword>
<feature type="transmembrane region" description="Helical" evidence="5">
    <location>
        <begin position="97"/>
        <end position="125"/>
    </location>
</feature>
<organism evidence="7 8">
    <name type="scientific">Fuscovulum ytuae</name>
    <dbReference type="NCBI Taxonomy" id="3042299"/>
    <lineage>
        <taxon>Bacteria</taxon>
        <taxon>Pseudomonadati</taxon>
        <taxon>Pseudomonadota</taxon>
        <taxon>Alphaproteobacteria</taxon>
        <taxon>Rhodobacterales</taxon>
        <taxon>Paracoccaceae</taxon>
        <taxon>Fuscovulum</taxon>
    </lineage>
</organism>
<dbReference type="InterPro" id="IPR004089">
    <property type="entry name" value="MCPsignal_dom"/>
</dbReference>
<dbReference type="PROSITE" id="PS50111">
    <property type="entry name" value="CHEMOTAXIS_TRANSDUC_2"/>
    <property type="match status" value="1"/>
</dbReference>
<sequence>MKTDSLSEFGSTDELKLARNAAFVAAPVAPLSALATGGALTPILIGSLVFGILTFAARKGQGAGPALLVTLALVGQCALFTAAFAGHAWQVDTHMAFFAVLAIVATMGSIPALIFGVAVIAVHHLSLGLLLPSLVYPSADLLGNLARTVMHALIVLAEAGVLLLAMMARKKSAAEIEAGRAKLAEIADEAEAARVAAEVGREWAQRVSERTRDEGRRAAAAVDQIATAARAAVDQAEGSRGLFGAARQDADLSSRTFAQTVEAMRSIRESSDRISQIVELIDEIARRTDLLALNAAVESARAGEAGRGFAVVANEVRKLSQQSADAALQIRSLVGASSKRVKDGAALIEETGVALERITQTIGTLEERMRDISTTAGEQFSGLQEVKVAIGRIDTIAEADREGPSLVAFSTEREEQGPSPARIAA</sequence>
<dbReference type="Gene3D" id="1.10.287.950">
    <property type="entry name" value="Methyl-accepting chemotaxis protein"/>
    <property type="match status" value="1"/>
</dbReference>
<feature type="domain" description="Methyl-accepting transducer" evidence="6">
    <location>
        <begin position="172"/>
        <end position="408"/>
    </location>
</feature>
<comment type="similarity">
    <text evidence="2">Belongs to the methyl-accepting chemotaxis (MCP) protein family.</text>
</comment>
<dbReference type="SMART" id="SM00283">
    <property type="entry name" value="MA"/>
    <property type="match status" value="1"/>
</dbReference>
<dbReference type="EMBL" id="CP124535">
    <property type="protein sequence ID" value="WGV15706.1"/>
    <property type="molecule type" value="Genomic_DNA"/>
</dbReference>
<dbReference type="Pfam" id="PF00015">
    <property type="entry name" value="MCPsignal"/>
    <property type="match status" value="1"/>
</dbReference>
<name>A0ABY8Q4F8_9RHOB</name>
<evidence type="ECO:0000313" key="8">
    <source>
        <dbReference type="Proteomes" id="UP001230978"/>
    </source>
</evidence>
<feature type="transmembrane region" description="Helical" evidence="5">
    <location>
        <begin position="145"/>
        <end position="165"/>
    </location>
</feature>
<protein>
    <submittedName>
        <fullName evidence="7">Methyl-accepting chemotaxis protein</fullName>
    </submittedName>
</protein>
<dbReference type="InterPro" id="IPR051310">
    <property type="entry name" value="MCP_chemotaxis"/>
</dbReference>
<dbReference type="Proteomes" id="UP001230978">
    <property type="component" value="Chromosome"/>
</dbReference>
<keyword evidence="5" id="KW-0472">Membrane</keyword>
<evidence type="ECO:0000313" key="7">
    <source>
        <dbReference type="EMBL" id="WGV15706.1"/>
    </source>
</evidence>
<accession>A0ABY8Q4F8</accession>
<feature type="transmembrane region" description="Helical" evidence="5">
    <location>
        <begin position="66"/>
        <end position="85"/>
    </location>
</feature>
<feature type="transmembrane region" description="Helical" evidence="5">
    <location>
        <begin position="21"/>
        <end position="54"/>
    </location>
</feature>
<evidence type="ECO:0000256" key="1">
    <source>
        <dbReference type="ARBA" id="ARBA00022500"/>
    </source>
</evidence>
<evidence type="ECO:0000259" key="6">
    <source>
        <dbReference type="PROSITE" id="PS50111"/>
    </source>
</evidence>
<keyword evidence="8" id="KW-1185">Reference proteome</keyword>
<evidence type="ECO:0000256" key="2">
    <source>
        <dbReference type="ARBA" id="ARBA00029447"/>
    </source>
</evidence>
<dbReference type="SUPFAM" id="SSF58104">
    <property type="entry name" value="Methyl-accepting chemotaxis protein (MCP) signaling domain"/>
    <property type="match status" value="1"/>
</dbReference>
<evidence type="ECO:0000256" key="5">
    <source>
        <dbReference type="SAM" id="Phobius"/>
    </source>
</evidence>
<keyword evidence="1" id="KW-0145">Chemotaxis</keyword>